<evidence type="ECO:0008006" key="4">
    <source>
        <dbReference type="Google" id="ProtNLM"/>
    </source>
</evidence>
<protein>
    <recommendedName>
        <fullName evidence="4">Lumazine-binding protein</fullName>
    </recommendedName>
</protein>
<keyword evidence="3" id="KW-1185">Reference proteome</keyword>
<comment type="caution">
    <text evidence="2">The sequence shown here is derived from an EMBL/GenBank/DDBJ whole genome shotgun (WGS) entry which is preliminary data.</text>
</comment>
<proteinExistence type="predicted"/>
<dbReference type="Proteomes" id="UP000295221">
    <property type="component" value="Unassembled WGS sequence"/>
</dbReference>
<evidence type="ECO:0000256" key="1">
    <source>
        <dbReference type="SAM" id="SignalP"/>
    </source>
</evidence>
<gene>
    <name evidence="2" type="ORF">EV194_1304</name>
</gene>
<evidence type="ECO:0000313" key="2">
    <source>
        <dbReference type="EMBL" id="TCO01720.1"/>
    </source>
</evidence>
<evidence type="ECO:0000313" key="3">
    <source>
        <dbReference type="Proteomes" id="UP000295221"/>
    </source>
</evidence>
<name>A0A4R2G2E7_9BACT</name>
<dbReference type="OrthoDB" id="6057717at2"/>
<dbReference type="EMBL" id="SLWK01000030">
    <property type="protein sequence ID" value="TCO01720.1"/>
    <property type="molecule type" value="Genomic_DNA"/>
</dbReference>
<accession>A0A4R2G2E7</accession>
<reference evidence="2 3" key="1">
    <citation type="submission" date="2019-03" db="EMBL/GenBank/DDBJ databases">
        <title>Genomic Encyclopedia of Type Strains, Phase IV (KMG-IV): sequencing the most valuable type-strain genomes for metagenomic binning, comparative biology and taxonomic classification.</title>
        <authorList>
            <person name="Goeker M."/>
        </authorList>
    </citation>
    <scope>NUCLEOTIDE SEQUENCE [LARGE SCALE GENOMIC DNA]</scope>
    <source>
        <strain evidence="2 3">DSM 24179</strain>
    </source>
</reference>
<dbReference type="RefSeq" id="WP_132435669.1">
    <property type="nucleotide sequence ID" value="NZ_SLWK01000030.1"/>
</dbReference>
<feature type="chain" id="PRO_5020430948" description="Lumazine-binding protein" evidence="1">
    <location>
        <begin position="20"/>
        <end position="186"/>
    </location>
</feature>
<feature type="signal peptide" evidence="1">
    <location>
        <begin position="1"/>
        <end position="19"/>
    </location>
</feature>
<sequence length="186" mass="22035">MRKHLIILILLLTFNNLSAQTDEQIVNKILFNLFSFQQDTILIKNLKTKTYFEYDSVSFENMTGLTVSSQIISEWNKNEENEDFSAVWDELSLNKIDTLFLENDTVISKKPIFKCLSKVEIDELFEQTKKRQKIYSISKILFDDSRENAIFHFTIIPWPGDFYSETILIKKVFGKWKIIERFDILI</sequence>
<keyword evidence="1" id="KW-0732">Signal</keyword>
<dbReference type="AlphaFoldDB" id="A0A4R2G2E7"/>
<organism evidence="2 3">
    <name type="scientific">Natronoflexus pectinivorans</name>
    <dbReference type="NCBI Taxonomy" id="682526"/>
    <lineage>
        <taxon>Bacteria</taxon>
        <taxon>Pseudomonadati</taxon>
        <taxon>Bacteroidota</taxon>
        <taxon>Bacteroidia</taxon>
        <taxon>Marinilabiliales</taxon>
        <taxon>Marinilabiliaceae</taxon>
        <taxon>Natronoflexus</taxon>
    </lineage>
</organism>